<sequence length="652" mass="75839">MKKLLLITLLFSKFLVSQNQFNAENLTTTRADLELNEFKQDTTANAVVLYEYGNAEIHKKTFNLVLDYKKKIKILNRNGFDQANIEVYLYNSDRKSEKITNLVATTTNIEDGKVTRINVDPSQVFEENVNDNYTIFKFILPNIKEGSVITYSYTFESPFLFNFNSWHFQEDIPKLYSEYNTSIPGNYDYNIKLVGELKLSTNQSDIKKYCIQLENGASADCTIGKYVMKDIPAFIEEDYTTASKNYISRMEYELKIIKGFDGSVQNITKTWDTADDELKQNEDFGKQLKKESLVKKLIDPTLIDQKNELDKAKYIFNYVKNNYTWNGYNRIFKDVSIKDIIEEKTGNVAEINLLLYNLLKRHDIVTYPVLISTRENGFVTTLYPVISEFNYIILRTEINGKTYFLDATNPALVFGQIPFKCLNEYGREMDFDNGSRWIDLKTNTNSTTQHKINLIINEDDTFSGTLTTTKLGYDALDARLLYKKNNQNNLKYYRDKYPDLTFENSQVDTNKNNKSIFTETLSISGPLTVIDNKIYLDPFIFKFFTKNPLQLNSRTYPIDFGYKNNLVYYLQIDTNNKYKIVDKPLDKTIELSNNSGLLNFLTKPKDGNIDLSFRINFYNTIYPTNYYSELKSFFSNIVNIQNNSVIVLEKNI</sequence>
<feature type="domain" description="DUF3857" evidence="2">
    <location>
        <begin position="68"/>
        <end position="216"/>
    </location>
</feature>
<dbReference type="Gene3D" id="2.60.40.3140">
    <property type="match status" value="1"/>
</dbReference>
<proteinExistence type="predicted"/>
<dbReference type="EMBL" id="JACXXH010000001">
    <property type="protein sequence ID" value="MBD3862236.1"/>
    <property type="molecule type" value="Genomic_DNA"/>
</dbReference>
<protein>
    <submittedName>
        <fullName evidence="3">DUF3857 domain-containing protein</fullName>
    </submittedName>
</protein>
<name>A0ABR8LPU2_9FLAO</name>
<feature type="chain" id="PRO_5046266654" evidence="1">
    <location>
        <begin position="23"/>
        <end position="652"/>
    </location>
</feature>
<dbReference type="RefSeq" id="WP_191100861.1">
    <property type="nucleotide sequence ID" value="NZ_JACXXH010000001.1"/>
</dbReference>
<gene>
    <name evidence="3" type="ORF">IEG06_02150</name>
</gene>
<dbReference type="InterPro" id="IPR024618">
    <property type="entry name" value="DUF3857"/>
</dbReference>
<dbReference type="Proteomes" id="UP000627521">
    <property type="component" value="Unassembled WGS sequence"/>
</dbReference>
<evidence type="ECO:0000259" key="2">
    <source>
        <dbReference type="Pfam" id="PF12969"/>
    </source>
</evidence>
<organism evidence="3 4">
    <name type="scientific">Olleya marilimosa</name>
    <dbReference type="NCBI Taxonomy" id="272164"/>
    <lineage>
        <taxon>Bacteria</taxon>
        <taxon>Pseudomonadati</taxon>
        <taxon>Bacteroidota</taxon>
        <taxon>Flavobacteriia</taxon>
        <taxon>Flavobacteriales</taxon>
        <taxon>Flavobacteriaceae</taxon>
    </lineage>
</organism>
<reference evidence="3 4" key="1">
    <citation type="submission" date="2020-09" db="EMBL/GenBank/DDBJ databases">
        <title>Bacillus nautilus sp. nov., Chryseoglobus crepusculi sp. nov, and Psychrobacter noctis sp. nov., isolated from deep-sea sponges from the equatorial Atlantic.</title>
        <authorList>
            <person name="Stennett H.L."/>
            <person name="Williams S.E."/>
        </authorList>
    </citation>
    <scope>NUCLEOTIDE SEQUENCE [LARGE SCALE GENOMIC DNA]</scope>
    <source>
        <strain evidence="3 4">28M-24</strain>
    </source>
</reference>
<evidence type="ECO:0000313" key="4">
    <source>
        <dbReference type="Proteomes" id="UP000627521"/>
    </source>
</evidence>
<dbReference type="Gene3D" id="3.10.620.30">
    <property type="match status" value="1"/>
</dbReference>
<evidence type="ECO:0000313" key="3">
    <source>
        <dbReference type="EMBL" id="MBD3862236.1"/>
    </source>
</evidence>
<evidence type="ECO:0000256" key="1">
    <source>
        <dbReference type="SAM" id="SignalP"/>
    </source>
</evidence>
<keyword evidence="4" id="KW-1185">Reference proteome</keyword>
<accession>A0ABR8LPU2</accession>
<dbReference type="Pfam" id="PF12969">
    <property type="entry name" value="DUF3857"/>
    <property type="match status" value="1"/>
</dbReference>
<feature type="signal peptide" evidence="1">
    <location>
        <begin position="1"/>
        <end position="22"/>
    </location>
</feature>
<dbReference type="Gene3D" id="2.60.120.1130">
    <property type="match status" value="1"/>
</dbReference>
<comment type="caution">
    <text evidence="3">The sequence shown here is derived from an EMBL/GenBank/DDBJ whole genome shotgun (WGS) entry which is preliminary data.</text>
</comment>
<keyword evidence="1" id="KW-0732">Signal</keyword>